<dbReference type="EMBL" id="FQVB01000024">
    <property type="protein sequence ID" value="SHF69172.1"/>
    <property type="molecule type" value="Genomic_DNA"/>
</dbReference>
<feature type="transmembrane region" description="Helical" evidence="1">
    <location>
        <begin position="123"/>
        <end position="141"/>
    </location>
</feature>
<dbReference type="CDD" id="cd07990">
    <property type="entry name" value="LPLAT_LCLAT1-like"/>
    <property type="match status" value="1"/>
</dbReference>
<dbReference type="InterPro" id="IPR002123">
    <property type="entry name" value="Plipid/glycerol_acylTrfase"/>
</dbReference>
<gene>
    <name evidence="3" type="ORF">SAMN02745206_02492</name>
</gene>
<feature type="transmembrane region" description="Helical" evidence="1">
    <location>
        <begin position="12"/>
        <end position="35"/>
    </location>
</feature>
<dbReference type="Pfam" id="PF01553">
    <property type="entry name" value="Acyltransferase"/>
    <property type="match status" value="1"/>
</dbReference>
<evidence type="ECO:0000313" key="3">
    <source>
        <dbReference type="EMBL" id="SHF69172.1"/>
    </source>
</evidence>
<feature type="domain" description="Phospholipid/glycerol acyltransferase" evidence="2">
    <location>
        <begin position="89"/>
        <end position="231"/>
    </location>
</feature>
<dbReference type="AlphaFoldDB" id="A0A1M5DQW1"/>
<name>A0A1M5DQW1_9BACT</name>
<accession>A0A1M5DQW1</accession>
<evidence type="ECO:0000259" key="2">
    <source>
        <dbReference type="SMART" id="SM00563"/>
    </source>
</evidence>
<dbReference type="Proteomes" id="UP000184076">
    <property type="component" value="Unassembled WGS sequence"/>
</dbReference>
<dbReference type="PANTHER" id="PTHR10983">
    <property type="entry name" value="1-ACYLGLYCEROL-3-PHOSPHATE ACYLTRANSFERASE-RELATED"/>
    <property type="match status" value="1"/>
</dbReference>
<dbReference type="SUPFAM" id="SSF69593">
    <property type="entry name" value="Glycerol-3-phosphate (1)-acyltransferase"/>
    <property type="match status" value="1"/>
</dbReference>
<dbReference type="GO" id="GO:0016746">
    <property type="term" value="F:acyltransferase activity"/>
    <property type="evidence" value="ECO:0007669"/>
    <property type="project" value="UniProtKB-KW"/>
</dbReference>
<keyword evidence="4" id="KW-1185">Reference proteome</keyword>
<keyword evidence="1" id="KW-0472">Membrane</keyword>
<reference evidence="4" key="1">
    <citation type="submission" date="2016-11" db="EMBL/GenBank/DDBJ databases">
        <authorList>
            <person name="Varghese N."/>
            <person name="Submissions S."/>
        </authorList>
    </citation>
    <scope>NUCLEOTIDE SEQUENCE [LARGE SCALE GENOMIC DNA]</scope>
    <source>
        <strain evidence="4">DSM 9756</strain>
    </source>
</reference>
<dbReference type="OrthoDB" id="319710at2"/>
<organism evidence="3 4">
    <name type="scientific">Desulfacinum infernum DSM 9756</name>
    <dbReference type="NCBI Taxonomy" id="1121391"/>
    <lineage>
        <taxon>Bacteria</taxon>
        <taxon>Pseudomonadati</taxon>
        <taxon>Thermodesulfobacteriota</taxon>
        <taxon>Syntrophobacteria</taxon>
        <taxon>Syntrophobacterales</taxon>
        <taxon>Syntrophobacteraceae</taxon>
        <taxon>Desulfacinum</taxon>
    </lineage>
</organism>
<dbReference type="PANTHER" id="PTHR10983:SF16">
    <property type="entry name" value="LYSOCARDIOLIPIN ACYLTRANSFERASE 1"/>
    <property type="match status" value="1"/>
</dbReference>
<dbReference type="STRING" id="1121391.SAMN02745206_02492"/>
<keyword evidence="1" id="KW-1133">Transmembrane helix</keyword>
<evidence type="ECO:0000256" key="1">
    <source>
        <dbReference type="SAM" id="Phobius"/>
    </source>
</evidence>
<dbReference type="NCBIfam" id="NF010621">
    <property type="entry name" value="PRK14014.1"/>
    <property type="match status" value="1"/>
</dbReference>
<evidence type="ECO:0000313" key="4">
    <source>
        <dbReference type="Proteomes" id="UP000184076"/>
    </source>
</evidence>
<keyword evidence="3" id="KW-0012">Acyltransferase</keyword>
<dbReference type="SMART" id="SM00563">
    <property type="entry name" value="PlsC"/>
    <property type="match status" value="1"/>
</dbReference>
<keyword evidence="1" id="KW-0812">Transmembrane</keyword>
<proteinExistence type="predicted"/>
<sequence length="319" mass="36662">MLHWLPGPLNGLVSLGLLSVNTVVCCTPLFMVAFFKWIIPQKQWRAFCDRILNGIAETWIAVNNAGLALTKKIRWNVTGLEGLQRKGWYMVLANHQSWTDIVVLQKVFLRRIPFLKFFIKKELIYVPILGLAWWAMDFPFMKRTPKSVLKKKPHLKGRDLRETIKACEKFKTIPISVMNFAEGTRATAAKILAQKSPYKHLLRPKAAGTALVMAALGDRLNSILDVTIVYPEGPPSFWAFLCGKMREIRVHVESIPVCQELLGDYYNDREFRKHFQQWLNDLWEAKDRRIQAIKREWREKMSGSPMAGTVPAAPWDTAA</sequence>
<dbReference type="RefSeq" id="WP_073039955.1">
    <property type="nucleotide sequence ID" value="NZ_FQVB01000024.1"/>
</dbReference>
<keyword evidence="3" id="KW-0808">Transferase</keyword>
<protein>
    <submittedName>
        <fullName evidence="3">1-acyl-sn-glycerol-3-phosphate acyltransferases</fullName>
    </submittedName>
</protein>